<comment type="caution">
    <text evidence="5">The sequence shown here is derived from an EMBL/GenBank/DDBJ whole genome shotgun (WGS) entry which is preliminary data.</text>
</comment>
<keyword evidence="2 3" id="KW-0040">ANK repeat</keyword>
<evidence type="ECO:0000313" key="6">
    <source>
        <dbReference type="Proteomes" id="UP001208570"/>
    </source>
</evidence>
<gene>
    <name evidence="5" type="ORF">LSH36_53g06071</name>
</gene>
<evidence type="ECO:0000256" key="1">
    <source>
        <dbReference type="ARBA" id="ARBA00022737"/>
    </source>
</evidence>
<dbReference type="InterPro" id="IPR050776">
    <property type="entry name" value="Ank_Repeat/CDKN_Inhibitor"/>
</dbReference>
<accession>A0AAD9K6C5</accession>
<sequence length="470" mass="51363">MMAEAHKFTQWGSTCEEMIKTHFPLHRACRDGDTETLGFLLSEGQHGVYIEDGFYGWTPAHWAAYFGKLNCLMRLHEAGVNCDSATIRLNQTALHIAAYAGQSHCAKWLLHCGARIDRQLACLRKLMQVTRVGADCDIKSSRFCQTPAHLAAFGGHPQCLQWLIQAGASVDAQDYLGETPVHKAARTGSMECSSLLVSHGARLYIHNNSGATPAELAENCGFRECAKYMAAAARRQQSDAKGIYENQHHNSLLLPSPEDITATHLIANDGDSHQQNGVGDNHVVDDCDMAEVVDMDTCCQDTGLNAQSCHNGSHAGAVISNGDITVSRAVSANPLAVAGRKRTRETADGVCLKRQRTADLRMIDNKQQLNGFSLQVHANDTTNLSSRDQYLGLLNQSSHFVQQSCDVVSGFRNEHSPHVHNGSFHNQPPSLDPNTVSSSADEYEDSVIIAQGYDSMCCEAMLSESSTYHF</sequence>
<dbReference type="SUPFAM" id="SSF48403">
    <property type="entry name" value="Ankyrin repeat"/>
    <property type="match status" value="1"/>
</dbReference>
<feature type="repeat" description="ANK" evidence="3">
    <location>
        <begin position="176"/>
        <end position="208"/>
    </location>
</feature>
<dbReference type="InterPro" id="IPR002110">
    <property type="entry name" value="Ankyrin_rpt"/>
</dbReference>
<feature type="compositionally biased region" description="Polar residues" evidence="4">
    <location>
        <begin position="423"/>
        <end position="439"/>
    </location>
</feature>
<dbReference type="Pfam" id="PF12796">
    <property type="entry name" value="Ank_2"/>
    <property type="match status" value="2"/>
</dbReference>
<feature type="region of interest" description="Disordered" evidence="4">
    <location>
        <begin position="416"/>
        <end position="439"/>
    </location>
</feature>
<dbReference type="EMBL" id="JAODUP010000053">
    <property type="protein sequence ID" value="KAK2165230.1"/>
    <property type="molecule type" value="Genomic_DNA"/>
</dbReference>
<reference evidence="5" key="1">
    <citation type="journal article" date="2023" name="Mol. Biol. Evol.">
        <title>Third-Generation Sequencing Reveals the Adaptive Role of the Epigenome in Three Deep-Sea Polychaetes.</title>
        <authorList>
            <person name="Perez M."/>
            <person name="Aroh O."/>
            <person name="Sun Y."/>
            <person name="Lan Y."/>
            <person name="Juniper S.K."/>
            <person name="Young C.R."/>
            <person name="Angers B."/>
            <person name="Qian P.Y."/>
        </authorList>
    </citation>
    <scope>NUCLEOTIDE SEQUENCE</scope>
    <source>
        <strain evidence="5">P08H-3</strain>
    </source>
</reference>
<dbReference type="InterPro" id="IPR036770">
    <property type="entry name" value="Ankyrin_rpt-contain_sf"/>
</dbReference>
<dbReference type="PROSITE" id="PS50088">
    <property type="entry name" value="ANK_REPEAT"/>
    <property type="match status" value="3"/>
</dbReference>
<dbReference type="Gene3D" id="1.25.40.20">
    <property type="entry name" value="Ankyrin repeat-containing domain"/>
    <property type="match status" value="2"/>
</dbReference>
<evidence type="ECO:0000256" key="2">
    <source>
        <dbReference type="ARBA" id="ARBA00023043"/>
    </source>
</evidence>
<evidence type="ECO:0000256" key="4">
    <source>
        <dbReference type="SAM" id="MobiDB-lite"/>
    </source>
</evidence>
<proteinExistence type="predicted"/>
<feature type="repeat" description="ANK" evidence="3">
    <location>
        <begin position="143"/>
        <end position="175"/>
    </location>
</feature>
<name>A0AAD9K6C5_9ANNE</name>
<evidence type="ECO:0008006" key="7">
    <source>
        <dbReference type="Google" id="ProtNLM"/>
    </source>
</evidence>
<organism evidence="5 6">
    <name type="scientific">Paralvinella palmiformis</name>
    <dbReference type="NCBI Taxonomy" id="53620"/>
    <lineage>
        <taxon>Eukaryota</taxon>
        <taxon>Metazoa</taxon>
        <taxon>Spiralia</taxon>
        <taxon>Lophotrochozoa</taxon>
        <taxon>Annelida</taxon>
        <taxon>Polychaeta</taxon>
        <taxon>Sedentaria</taxon>
        <taxon>Canalipalpata</taxon>
        <taxon>Terebellida</taxon>
        <taxon>Terebelliformia</taxon>
        <taxon>Alvinellidae</taxon>
        <taxon>Paralvinella</taxon>
    </lineage>
</organism>
<dbReference type="AlphaFoldDB" id="A0AAD9K6C5"/>
<dbReference type="PANTHER" id="PTHR24201">
    <property type="entry name" value="ANK_REP_REGION DOMAIN-CONTAINING PROTEIN"/>
    <property type="match status" value="1"/>
</dbReference>
<dbReference type="PANTHER" id="PTHR24201:SF17">
    <property type="entry name" value="ANKYRIN REPEAT DOMAIN-CONTAINING PROTEIN 10-LIKE ISOFORM X1"/>
    <property type="match status" value="1"/>
</dbReference>
<feature type="repeat" description="ANK" evidence="3">
    <location>
        <begin position="89"/>
        <end position="121"/>
    </location>
</feature>
<evidence type="ECO:0000313" key="5">
    <source>
        <dbReference type="EMBL" id="KAK2165230.1"/>
    </source>
</evidence>
<dbReference type="PROSITE" id="PS50297">
    <property type="entry name" value="ANK_REP_REGION"/>
    <property type="match status" value="3"/>
</dbReference>
<dbReference type="Proteomes" id="UP001208570">
    <property type="component" value="Unassembled WGS sequence"/>
</dbReference>
<keyword evidence="6" id="KW-1185">Reference proteome</keyword>
<protein>
    <recommendedName>
        <fullName evidence="7">Ankyrin repeat domain-containing protein 10</fullName>
    </recommendedName>
</protein>
<dbReference type="SMART" id="SM00248">
    <property type="entry name" value="ANK"/>
    <property type="match status" value="5"/>
</dbReference>
<keyword evidence="1" id="KW-0677">Repeat</keyword>
<evidence type="ECO:0000256" key="3">
    <source>
        <dbReference type="PROSITE-ProRule" id="PRU00023"/>
    </source>
</evidence>